<feature type="transmembrane region" description="Helical" evidence="1">
    <location>
        <begin position="61"/>
        <end position="81"/>
    </location>
</feature>
<keyword evidence="1" id="KW-1133">Transmembrane helix</keyword>
<evidence type="ECO:0000256" key="1">
    <source>
        <dbReference type="SAM" id="Phobius"/>
    </source>
</evidence>
<feature type="transmembrane region" description="Helical" evidence="1">
    <location>
        <begin position="88"/>
        <end position="105"/>
    </location>
</feature>
<feature type="transmembrane region" description="Helical" evidence="1">
    <location>
        <begin position="117"/>
        <end position="138"/>
    </location>
</feature>
<feature type="non-terminal residue" evidence="2">
    <location>
        <position position="328"/>
    </location>
</feature>
<accession>A0A0F9XS96</accession>
<sequence length="328" mass="36452">MNGLATSTTAAAPGGTRSLVLTFGVAIFLGAFLLFQVQPIIARFILPWFGGTTDVWTTCLLYFQTMLLIGYAYAHLIAVYLRPRAQVIVHLVLVAAAVAVLPITPSETWQPPDSSWPILRILAILAVCTGLPFMVLAATSPLMQSWFVRTAKGRSPYRFYAVSNAGSLLALVSYPFVFEPLLGLRTQILAWSHHESHGHKFYLFEDKEGGTVEVIGKDAMPRNGHCTYLPGNEWILNDTYPDRQRLQHPYLYHVATGRRVPLGHFHQPPEIHHGHPVGQVAHHAQVVRDEQVGEAELLAQVLQKVDDLRLDGDVERGNRLVADDELRA</sequence>
<keyword evidence="1" id="KW-0812">Transmembrane</keyword>
<gene>
    <name evidence="2" type="ORF">LCGC14_0182020</name>
</gene>
<organism evidence="2">
    <name type="scientific">marine sediment metagenome</name>
    <dbReference type="NCBI Taxonomy" id="412755"/>
    <lineage>
        <taxon>unclassified sequences</taxon>
        <taxon>metagenomes</taxon>
        <taxon>ecological metagenomes</taxon>
    </lineage>
</organism>
<protein>
    <submittedName>
        <fullName evidence="2">Uncharacterized protein</fullName>
    </submittedName>
</protein>
<comment type="caution">
    <text evidence="2">The sequence shown here is derived from an EMBL/GenBank/DDBJ whole genome shotgun (WGS) entry which is preliminary data.</text>
</comment>
<reference evidence="2" key="1">
    <citation type="journal article" date="2015" name="Nature">
        <title>Complex archaea that bridge the gap between prokaryotes and eukaryotes.</title>
        <authorList>
            <person name="Spang A."/>
            <person name="Saw J.H."/>
            <person name="Jorgensen S.L."/>
            <person name="Zaremba-Niedzwiedzka K."/>
            <person name="Martijn J."/>
            <person name="Lind A.E."/>
            <person name="van Eijk R."/>
            <person name="Schleper C."/>
            <person name="Guy L."/>
            <person name="Ettema T.J."/>
        </authorList>
    </citation>
    <scope>NUCLEOTIDE SEQUENCE</scope>
</reference>
<feature type="transmembrane region" description="Helical" evidence="1">
    <location>
        <begin position="159"/>
        <end position="178"/>
    </location>
</feature>
<dbReference type="AlphaFoldDB" id="A0A0F9XS96"/>
<keyword evidence="1" id="KW-0472">Membrane</keyword>
<feature type="transmembrane region" description="Helical" evidence="1">
    <location>
        <begin position="20"/>
        <end position="41"/>
    </location>
</feature>
<name>A0A0F9XS96_9ZZZZ</name>
<dbReference type="AntiFam" id="ANF00095">
    <property type="entry name" value="Shadow ORF (opposite ABC transporters)"/>
</dbReference>
<proteinExistence type="predicted"/>
<evidence type="ECO:0000313" key="2">
    <source>
        <dbReference type="EMBL" id="KKN95133.1"/>
    </source>
</evidence>
<dbReference type="EMBL" id="LAZR01000073">
    <property type="protein sequence ID" value="KKN95133.1"/>
    <property type="molecule type" value="Genomic_DNA"/>
</dbReference>